<dbReference type="EMBL" id="JAGKQM010000001">
    <property type="protein sequence ID" value="KAH0944040.1"/>
    <property type="molecule type" value="Genomic_DNA"/>
</dbReference>
<evidence type="ECO:0000313" key="1">
    <source>
        <dbReference type="EMBL" id="KAH0944040.1"/>
    </source>
</evidence>
<proteinExistence type="predicted"/>
<protein>
    <submittedName>
        <fullName evidence="1">Uncharacterized protein</fullName>
    </submittedName>
</protein>
<reference evidence="1 2" key="1">
    <citation type="submission" date="2021-05" db="EMBL/GenBank/DDBJ databases">
        <title>Genome Assembly of Synthetic Allotetraploid Brassica napus Reveals Homoeologous Exchanges between Subgenomes.</title>
        <authorList>
            <person name="Davis J.T."/>
        </authorList>
    </citation>
    <scope>NUCLEOTIDE SEQUENCE [LARGE SCALE GENOMIC DNA]</scope>
    <source>
        <strain evidence="2">cv. Da-Ae</strain>
        <tissue evidence="1">Seedling</tissue>
    </source>
</reference>
<comment type="caution">
    <text evidence="1">The sequence shown here is derived from an EMBL/GenBank/DDBJ whole genome shotgun (WGS) entry which is preliminary data.</text>
</comment>
<accession>A0ABQ8EQW2</accession>
<name>A0ABQ8EQW2_BRANA</name>
<organism evidence="1 2">
    <name type="scientific">Brassica napus</name>
    <name type="common">Rape</name>
    <dbReference type="NCBI Taxonomy" id="3708"/>
    <lineage>
        <taxon>Eukaryota</taxon>
        <taxon>Viridiplantae</taxon>
        <taxon>Streptophyta</taxon>
        <taxon>Embryophyta</taxon>
        <taxon>Tracheophyta</taxon>
        <taxon>Spermatophyta</taxon>
        <taxon>Magnoliopsida</taxon>
        <taxon>eudicotyledons</taxon>
        <taxon>Gunneridae</taxon>
        <taxon>Pentapetalae</taxon>
        <taxon>rosids</taxon>
        <taxon>malvids</taxon>
        <taxon>Brassicales</taxon>
        <taxon>Brassicaceae</taxon>
        <taxon>Brassiceae</taxon>
        <taxon>Brassica</taxon>
    </lineage>
</organism>
<dbReference type="Proteomes" id="UP000824890">
    <property type="component" value="Unassembled WGS sequence"/>
</dbReference>
<keyword evidence="2" id="KW-1185">Reference proteome</keyword>
<gene>
    <name evidence="1" type="ORF">HID58_003677</name>
</gene>
<evidence type="ECO:0000313" key="2">
    <source>
        <dbReference type="Proteomes" id="UP000824890"/>
    </source>
</evidence>
<sequence length="40" mass="4753">MPPNMRSIYARYIRRRNQWGIAAISLHPQVTAKSQRKDLQ</sequence>